<proteinExistence type="predicted"/>
<evidence type="ECO:0000313" key="2">
    <source>
        <dbReference type="Proteomes" id="UP000000752"/>
    </source>
</evidence>
<dbReference type="EnsemblBacteria" id="BAA29501">
    <property type="protein sequence ID" value="BAA29501"/>
    <property type="gene ID" value="BAA29501"/>
</dbReference>
<name>O58152_PYRHO</name>
<organism evidence="1 2">
    <name type="scientific">Pyrococcus horikoshii (strain ATCC 700860 / DSM 12428 / JCM 9974 / NBRC 100139 / OT-3)</name>
    <dbReference type="NCBI Taxonomy" id="70601"/>
    <lineage>
        <taxon>Archaea</taxon>
        <taxon>Methanobacteriati</taxon>
        <taxon>Methanobacteriota</taxon>
        <taxon>Thermococci</taxon>
        <taxon>Thermococcales</taxon>
        <taxon>Thermococcaceae</taxon>
        <taxon>Pyrococcus</taxon>
    </lineage>
</organism>
<dbReference type="AlphaFoldDB" id="O58152"/>
<dbReference type="EMBL" id="BA000001">
    <property type="protein sequence ID" value="BAA29501.1"/>
    <property type="molecule type" value="Genomic_DNA"/>
</dbReference>
<dbReference type="STRING" id="70601.gene:9377346"/>
<evidence type="ECO:0000313" key="1">
    <source>
        <dbReference type="EMBL" id="BAA29501.1"/>
    </source>
</evidence>
<gene>
    <name evidence="1" type="ordered locus">PH0415</name>
</gene>
<sequence length="141" mass="16549">MGEPPRNVELVLVVFGQNYSNVLPKRWRVSPQVHCNIIYNSPYTSNYLGLGIGSPLKVQAPKDTVFRLRMIILHKLTLNSRLFEVGFFVGLHKETPFIFKNLWLYQDHIGNFKPLELKGHLHHLFESFLYLFYQTPNYLET</sequence>
<protein>
    <submittedName>
        <fullName evidence="1">Uncharacterized protein</fullName>
    </submittedName>
</protein>
<dbReference type="Proteomes" id="UP000000752">
    <property type="component" value="Chromosome"/>
</dbReference>
<keyword evidence="2" id="KW-1185">Reference proteome</keyword>
<dbReference type="KEGG" id="pho:PH0415"/>
<accession>O58152</accession>
<dbReference type="PIR" id="H71151">
    <property type="entry name" value="H71151"/>
</dbReference>
<reference evidence="1 2" key="1">
    <citation type="journal article" date="1998" name="DNA Res.">
        <title>Complete sequence and gene organization of the genome of a hyper-thermophilic archaebacterium, Pyrococcus horikoshii OT3.</title>
        <authorList>
            <person name="Kawarabayasi Y."/>
            <person name="Sawada M."/>
            <person name="Horikawa H."/>
            <person name="Haikawa Y."/>
            <person name="Hino Y."/>
            <person name="Yamamoto S."/>
            <person name="Sekine M."/>
            <person name="Baba S."/>
            <person name="Kosugi H."/>
            <person name="Hosoyama A."/>
            <person name="Nagai Y."/>
            <person name="Sakai M."/>
            <person name="Ogura K."/>
            <person name="Otuka R."/>
            <person name="Nakazawa H."/>
            <person name="Takamiya M."/>
            <person name="Ohfuku Y."/>
            <person name="Funahashi T."/>
            <person name="Tanaka T."/>
            <person name="Kudoh Y."/>
            <person name="Yamazaki J."/>
            <person name="Kushida N."/>
            <person name="Oguchi A."/>
            <person name="Aoki K."/>
            <person name="Nakamura Y."/>
            <person name="Robb T.F."/>
            <person name="Horikoshi K."/>
            <person name="Masuchi Y."/>
            <person name="Shizuya H."/>
            <person name="Kikuchi H."/>
        </authorList>
    </citation>
    <scope>NUCLEOTIDE SEQUENCE [LARGE SCALE GENOMIC DNA]</scope>
    <source>
        <strain evidence="2">ATCC 700860 / DSM 12428 / JCM 9974 / NBRC 100139 / OT-3</strain>
    </source>
</reference>